<comment type="caution">
    <text evidence="3">The sequence shown here is derived from an EMBL/GenBank/DDBJ whole genome shotgun (WGS) entry which is preliminary data.</text>
</comment>
<dbReference type="InterPro" id="IPR001242">
    <property type="entry name" value="Condensation_dom"/>
</dbReference>
<dbReference type="GO" id="GO:0044550">
    <property type="term" value="P:secondary metabolite biosynthetic process"/>
    <property type="evidence" value="ECO:0007669"/>
    <property type="project" value="TreeGrafter"/>
</dbReference>
<dbReference type="InterPro" id="IPR057737">
    <property type="entry name" value="Condensation_MtbB-like"/>
</dbReference>
<dbReference type="PANTHER" id="PTHR45527">
    <property type="entry name" value="NONRIBOSOMAL PEPTIDE SYNTHETASE"/>
    <property type="match status" value="1"/>
</dbReference>
<dbReference type="InterPro" id="IPR042099">
    <property type="entry name" value="ANL_N_sf"/>
</dbReference>
<dbReference type="InterPro" id="IPR023213">
    <property type="entry name" value="CAT-like_dom_sf"/>
</dbReference>
<proteinExistence type="predicted"/>
<name>A0AAV2W042_9VIBR</name>
<dbReference type="Pfam" id="PF00550">
    <property type="entry name" value="PP-binding"/>
    <property type="match status" value="2"/>
</dbReference>
<gene>
    <name evidence="3" type="ORF">VIBNISOn1_p0072</name>
</gene>
<dbReference type="Proteomes" id="UP000018211">
    <property type="component" value="Unassembled WGS sequence"/>
</dbReference>
<dbReference type="PANTHER" id="PTHR45527:SF10">
    <property type="entry name" value="PYOCHELIN SYNTHASE PCHF"/>
    <property type="match status" value="1"/>
</dbReference>
<dbReference type="InterPro" id="IPR010071">
    <property type="entry name" value="AA_adenyl_dom"/>
</dbReference>
<keyword evidence="1" id="KW-0436">Ligase</keyword>
<dbReference type="InterPro" id="IPR045851">
    <property type="entry name" value="AMP-bd_C_sf"/>
</dbReference>
<dbReference type="Gene3D" id="1.10.1200.10">
    <property type="entry name" value="ACP-like"/>
    <property type="match status" value="2"/>
</dbReference>
<protein>
    <submittedName>
        <fullName evidence="3">Amino acid adenylation</fullName>
    </submittedName>
</protein>
<dbReference type="Pfam" id="PF00668">
    <property type="entry name" value="Condensation"/>
    <property type="match status" value="1"/>
</dbReference>
<dbReference type="SUPFAM" id="SSF47336">
    <property type="entry name" value="ACP-like"/>
    <property type="match status" value="2"/>
</dbReference>
<dbReference type="SUPFAM" id="SSF52777">
    <property type="entry name" value="CoA-dependent acyltransferases"/>
    <property type="match status" value="2"/>
</dbReference>
<organism evidence="3 4">
    <name type="scientific">Vibrio nigripulchritudo SOn1</name>
    <dbReference type="NCBI Taxonomy" id="1238450"/>
    <lineage>
        <taxon>Bacteria</taxon>
        <taxon>Pseudomonadati</taxon>
        <taxon>Pseudomonadota</taxon>
        <taxon>Gammaproteobacteria</taxon>
        <taxon>Vibrionales</taxon>
        <taxon>Vibrionaceae</taxon>
        <taxon>Vibrio</taxon>
    </lineage>
</organism>
<evidence type="ECO:0000313" key="4">
    <source>
        <dbReference type="Proteomes" id="UP000018211"/>
    </source>
</evidence>
<dbReference type="GO" id="GO:0043041">
    <property type="term" value="P:amino acid activation for nonribosomal peptide biosynthetic process"/>
    <property type="evidence" value="ECO:0007669"/>
    <property type="project" value="TreeGrafter"/>
</dbReference>
<evidence type="ECO:0000313" key="3">
    <source>
        <dbReference type="EMBL" id="CCO50235.1"/>
    </source>
</evidence>
<reference evidence="3 4" key="1">
    <citation type="journal article" date="2013" name="ISME J.">
        <title>Comparative genomics of pathogenic lineages of Vibrio nigripulchritudo identifies virulence-associated traits.</title>
        <authorList>
            <person name="Goudenege D."/>
            <person name="Labreuche Y."/>
            <person name="Krin E."/>
            <person name="Ansquer D."/>
            <person name="Mangenot S."/>
            <person name="Calteau A."/>
            <person name="Medigue C."/>
            <person name="Mazel D."/>
            <person name="Polz M.F."/>
            <person name="Le Roux F."/>
        </authorList>
    </citation>
    <scope>NUCLEOTIDE SEQUENCE [LARGE SCALE GENOMIC DNA]</scope>
    <source>
        <strain evidence="3 4">SOn1</strain>
    </source>
</reference>
<dbReference type="CDD" id="cd19535">
    <property type="entry name" value="Cyc_NRPS"/>
    <property type="match status" value="1"/>
</dbReference>
<dbReference type="InterPro" id="IPR009081">
    <property type="entry name" value="PP-bd_ACP"/>
</dbReference>
<dbReference type="RefSeq" id="WP_022614105.1">
    <property type="nucleotide sequence ID" value="NZ_LK391966.1"/>
</dbReference>
<dbReference type="Gene3D" id="3.40.50.12780">
    <property type="entry name" value="N-terminal domain of ligase-like"/>
    <property type="match status" value="2"/>
</dbReference>
<dbReference type="Gene3D" id="3.30.300.30">
    <property type="match status" value="2"/>
</dbReference>
<dbReference type="InterPro" id="IPR000873">
    <property type="entry name" value="AMP-dep_synth/lig_dom"/>
</dbReference>
<dbReference type="GO" id="GO:0031177">
    <property type="term" value="F:phosphopantetheine binding"/>
    <property type="evidence" value="ECO:0007669"/>
    <property type="project" value="TreeGrafter"/>
</dbReference>
<sequence length="1828" mass="203369">MKTQVGSNKKTSSFWEAFESSVKDQLSEREMFPIDMPLDDSVMANEGFLLAIAAELGRLVSRDGNVTIGLNTTGSRKTLRVDEVLREGFLTSLELATVLYRKIESTTEDLTSEADIELVFDHFTYCSDNAVWLVQDGGSLHVSVLKGRINGKNADRIVKLASLSIRRLLDPAAKVPNELLPLHFPIETDTPITFLKLVYEHVQSNPSAVAISDDSSSKVLTYKELWDLSSGVIQSVLSGVLTQYGHPRIALFMERSWQYLVSLIAIQRLGGTCVLLEPSNPDLRIIGLLEDSQPDAVIVAGNTISRTALCKEFVVLNLDNAKLTNDCCKVTWSSSTNKDCFIAGTSGSTGKPKSVCLSYQGMMTTIGAIIDEADLGEKTCGTWLSSPGYGMVEVDPLPVLAAGGTVHIPQAGVLSDLGKLTSWFAQKQIRHTLLMTSIAEALWESQYIVHLHTMLIAGERCKRWPPVDTSYRVLNVYGSAEAAVVAIGQLTTNQVTSLPSVGRTVRGANAYVVDSFGNELPAGCVGDLIVTGQTLSEGYLNDLQTKKVFTPNKMDSSSKYQYYTGDRARILPCGTIEIFGRNDRTVKVRGHRVDLTEIEATALNVPGVLKAAAICDSNDLSSSLFLFLEVSEHEQCVDAVRSHLREMLPPAAQPNHIFLHTLPLNANDKVDYNELSHLALESFYASQVGNSTYKPKNELESYILTCWRKWTSTEYVDPDSSFFNVGGDSLKAMRMLGELSCDKDYHIEMKLFLEKPTLSNLIKLVNEVDRASLPKLEYLPNEKQAEAFDLNESQQALWIGRGSDFDFGGVGCQGYFEWEVESLSYPEFSKAIELLIARHPMLRMTIDKCGQQVIQPFENINPNDAIAFKDLTVLPVEARKDEISKLREQFANEEIGTESWPLFNFLVSKISNSTYRVHFNIDMLIADAWSIFQVIIPDLIDYYQDDESSLPDINTTFRDYVAYRKEVMKSDRYERDKTYWLDKIQHLPPAPKLPTNELKQGMQELHFERHHGYLNRDKWAALQSIAQNSNISPTGVVALALCEVIRQWNEEQHFTLNFPVSDRMPVAQDIDNIVGDFTNTLLVPYQTDFDDSLLQRGKKLQSSIWDALDHRLFSGVEVLRELARIQRAGSTPLMPIVLTSLLGHPGRHDASKLGPEVYGVSQTPQVTLDVQLRESEGVLYFKWDYLKGVIKQDVIEDMFDAFCSLLEKMSSCEDVWHQSSLDMRSLEQRNVRDLVNATDAPLETVHLKELLDKQVTSRGEYVALISPDRIYTWGEIGKAVQNFGSRMLATAEPRGKMVGIILPKGIAQYIAVYSAIYAGLGYVPIDPNLPLERIKHILAASNISDVVVDKVLNLKDDVRCLKLDIEDPALWSKPTKKIQETLDLSGYCPYIIFTSGSTGDPKGVEIPEHAVINHIFDVVDRFELGNTTRHLATAALHFDMSVFDIFGPLVHGGSVVVPDAAAGPDPDQWLKLQRKYEVNFWACVPAIMDLMTSVNSIAELGSAIDSLKSIVMAGDWIPLSLLPKARSLYPNAKLYSCGGPTETTNWSIIHEISRHEGEIVNSVLYGVPMRNSKYHIISKGKQHCPDWVPGEMWVESNVSLANGYIGQPYLTEEAFVVEPATGKRFYKTGDLGRYLPNGEIEILGRVDNQIKINGLRVELGEVENVALKVPHVEKAHAFALLDSNQRPKSIALAYVGTQDDEKSITAVLAAHLPKYMLPSVVQRIEAAPLSKNGKVDIKVLRTLINQDKETTMSDKNKTYLRIVIGSISEHLGTQVVLPDDNFLDLGGDSISAMKVKIQLETELSKDVALESILMSESVADIAKQLEAV</sequence>
<dbReference type="PROSITE" id="PS00455">
    <property type="entry name" value="AMP_BINDING"/>
    <property type="match status" value="2"/>
</dbReference>
<accession>A0AAV2W042</accession>
<dbReference type="GO" id="GO:0016874">
    <property type="term" value="F:ligase activity"/>
    <property type="evidence" value="ECO:0007669"/>
    <property type="project" value="UniProtKB-KW"/>
</dbReference>
<dbReference type="InterPro" id="IPR020845">
    <property type="entry name" value="AMP-binding_CS"/>
</dbReference>
<dbReference type="GO" id="GO:0005737">
    <property type="term" value="C:cytoplasm"/>
    <property type="evidence" value="ECO:0007669"/>
    <property type="project" value="TreeGrafter"/>
</dbReference>
<feature type="domain" description="Carrier" evidence="2">
    <location>
        <begin position="1754"/>
        <end position="1828"/>
    </location>
</feature>
<feature type="domain" description="Carrier" evidence="2">
    <location>
        <begin position="694"/>
        <end position="769"/>
    </location>
</feature>
<evidence type="ECO:0000259" key="2">
    <source>
        <dbReference type="PROSITE" id="PS50075"/>
    </source>
</evidence>
<dbReference type="Pfam" id="PF00501">
    <property type="entry name" value="AMP-binding"/>
    <property type="match status" value="2"/>
</dbReference>
<dbReference type="SUPFAM" id="SSF56801">
    <property type="entry name" value="Acetyl-CoA synthetase-like"/>
    <property type="match status" value="2"/>
</dbReference>
<dbReference type="Gene3D" id="3.30.559.10">
    <property type="entry name" value="Chloramphenicol acetyltransferase-like domain"/>
    <property type="match status" value="1"/>
</dbReference>
<dbReference type="PROSITE" id="PS50075">
    <property type="entry name" value="CARRIER"/>
    <property type="match status" value="2"/>
</dbReference>
<dbReference type="NCBIfam" id="TIGR01733">
    <property type="entry name" value="AA-adenyl-dom"/>
    <property type="match status" value="1"/>
</dbReference>
<dbReference type="EMBL" id="CAOF01000200">
    <property type="protein sequence ID" value="CCO50235.1"/>
    <property type="molecule type" value="Genomic_DNA"/>
</dbReference>
<dbReference type="Gene3D" id="3.30.559.30">
    <property type="entry name" value="Nonribosomal peptide synthetase, condensation domain"/>
    <property type="match status" value="1"/>
</dbReference>
<dbReference type="InterPro" id="IPR036736">
    <property type="entry name" value="ACP-like_sf"/>
</dbReference>
<evidence type="ECO:0000256" key="1">
    <source>
        <dbReference type="ARBA" id="ARBA00022598"/>
    </source>
</evidence>